<evidence type="ECO:0000313" key="5">
    <source>
        <dbReference type="Proteomes" id="UP000622638"/>
    </source>
</evidence>
<feature type="transmembrane region" description="Helical" evidence="1">
    <location>
        <begin position="17"/>
        <end position="39"/>
    </location>
</feature>
<proteinExistence type="predicted"/>
<dbReference type="Proteomes" id="UP000430634">
    <property type="component" value="Unassembled WGS sequence"/>
</dbReference>
<evidence type="ECO:0008006" key="6">
    <source>
        <dbReference type="Google" id="ProtNLM"/>
    </source>
</evidence>
<sequence length="142" mass="15141">MTAPTFNPRRTRRQAGVALLEVMIAVILLGIGLLGAIGLQARSYAALSEAGQRAEATIQADKLVAMINNDVANIGLYALAPNTTPGAAIAPWLAETRALIPGAAATVVLVQQGTRWRVDLTITWRRKQGADQNTHRVTAYVI</sequence>
<comment type="caution">
    <text evidence="3">The sequence shown here is derived from an EMBL/GenBank/DDBJ whole genome shotgun (WGS) entry which is preliminary data.</text>
</comment>
<dbReference type="AlphaFoldDB" id="A0A6I3SX57"/>
<reference evidence="5" key="2">
    <citation type="journal article" date="2019" name="Int. J. Syst. Evol. Microbiol.">
        <title>The Global Catalogue of Microorganisms (GCM) 10K type strain sequencing project: providing services to taxonomists for standard genome sequencing and annotation.</title>
        <authorList>
            <consortium name="The Broad Institute Genomics Platform"/>
            <consortium name="The Broad Institute Genome Sequencing Center for Infectious Disease"/>
            <person name="Wu L."/>
            <person name="Ma J."/>
        </authorList>
    </citation>
    <scope>NUCLEOTIDE SEQUENCE [LARGE SCALE GENOMIC DNA]</scope>
    <source>
        <strain evidence="5">CGMCC 1.15931</strain>
    </source>
</reference>
<reference evidence="3 4" key="3">
    <citation type="submission" date="2019-11" db="EMBL/GenBank/DDBJ databases">
        <title>Type strains purchased from KCTC, JCM and DSMZ.</title>
        <authorList>
            <person name="Lu H."/>
        </authorList>
    </citation>
    <scope>NUCLEOTIDE SEQUENCE [LARGE SCALE GENOMIC DNA]</scope>
    <source>
        <strain evidence="3 4">KCTC 52429</strain>
    </source>
</reference>
<evidence type="ECO:0000313" key="4">
    <source>
        <dbReference type="Proteomes" id="UP000430634"/>
    </source>
</evidence>
<keyword evidence="5" id="KW-1185">Reference proteome</keyword>
<organism evidence="3 4">
    <name type="scientific">Pseudoduganella buxea</name>
    <dbReference type="NCBI Taxonomy" id="1949069"/>
    <lineage>
        <taxon>Bacteria</taxon>
        <taxon>Pseudomonadati</taxon>
        <taxon>Pseudomonadota</taxon>
        <taxon>Betaproteobacteria</taxon>
        <taxon>Burkholderiales</taxon>
        <taxon>Oxalobacteraceae</taxon>
        <taxon>Telluria group</taxon>
        <taxon>Pseudoduganella</taxon>
    </lineage>
</organism>
<reference evidence="2" key="1">
    <citation type="journal article" date="2014" name="Int. J. Syst. Evol. Microbiol.">
        <title>Complete genome of a new Firmicutes species belonging to the dominant human colonic microbiota ('Ruminococcus bicirculans') reveals two chromosomes and a selective capacity to utilize plant glucans.</title>
        <authorList>
            <consortium name="NISC Comparative Sequencing Program"/>
            <person name="Wegmann U."/>
            <person name="Louis P."/>
            <person name="Goesmann A."/>
            <person name="Henrissat B."/>
            <person name="Duncan S.H."/>
            <person name="Flint H.J."/>
        </authorList>
    </citation>
    <scope>NUCLEOTIDE SEQUENCE</scope>
    <source>
        <strain evidence="2">CGMCC 1.15931</strain>
    </source>
</reference>
<protein>
    <recommendedName>
        <fullName evidence="6">Type IV pilus modification protein PilV</fullName>
    </recommendedName>
</protein>
<reference evidence="2" key="4">
    <citation type="submission" date="2024-05" db="EMBL/GenBank/DDBJ databases">
        <authorList>
            <person name="Sun Q."/>
            <person name="Zhou Y."/>
        </authorList>
    </citation>
    <scope>NUCLEOTIDE SEQUENCE</scope>
    <source>
        <strain evidence="2">CGMCC 1.15931</strain>
    </source>
</reference>
<dbReference type="OrthoDB" id="8778009at2"/>
<dbReference type="InterPro" id="IPR012902">
    <property type="entry name" value="N_methyl_site"/>
</dbReference>
<evidence type="ECO:0000313" key="3">
    <source>
        <dbReference type="EMBL" id="MTV52287.1"/>
    </source>
</evidence>
<name>A0A6I3SX57_9BURK</name>
<evidence type="ECO:0000256" key="1">
    <source>
        <dbReference type="SAM" id="Phobius"/>
    </source>
</evidence>
<dbReference type="EMBL" id="BMKG01000002">
    <property type="protein sequence ID" value="GGB86665.1"/>
    <property type="molecule type" value="Genomic_DNA"/>
</dbReference>
<dbReference type="RefSeq" id="WP_155469615.1">
    <property type="nucleotide sequence ID" value="NZ_BMKG01000002.1"/>
</dbReference>
<keyword evidence="1" id="KW-1133">Transmembrane helix</keyword>
<dbReference type="Proteomes" id="UP000622638">
    <property type="component" value="Unassembled WGS sequence"/>
</dbReference>
<dbReference type="Pfam" id="PF07963">
    <property type="entry name" value="N_methyl"/>
    <property type="match status" value="1"/>
</dbReference>
<accession>A0A6I3SX57</accession>
<dbReference type="EMBL" id="WNKZ01000010">
    <property type="protein sequence ID" value="MTV52287.1"/>
    <property type="molecule type" value="Genomic_DNA"/>
</dbReference>
<evidence type="ECO:0000313" key="2">
    <source>
        <dbReference type="EMBL" id="GGB86665.1"/>
    </source>
</evidence>
<keyword evidence="1" id="KW-0812">Transmembrane</keyword>
<gene>
    <name evidence="2" type="ORF">GCM10011572_05800</name>
    <name evidence="3" type="ORF">GM672_06005</name>
</gene>
<keyword evidence="1" id="KW-0472">Membrane</keyword>